<keyword evidence="7" id="KW-0816">Tricarboxylic acid cycle</keyword>
<dbReference type="InterPro" id="IPR034804">
    <property type="entry name" value="SQR/QFR_C/D"/>
</dbReference>
<feature type="transmembrane region" description="Helical" evidence="15">
    <location>
        <begin position="33"/>
        <end position="52"/>
    </location>
</feature>
<dbReference type="GO" id="GO:0020037">
    <property type="term" value="F:heme binding"/>
    <property type="evidence" value="ECO:0007669"/>
    <property type="project" value="InterPro"/>
</dbReference>
<keyword evidence="10" id="KW-0479">Metal-binding</keyword>
<protein>
    <recommendedName>
        <fullName evidence="5">Succinate dehydrogenase hydrophobic membrane anchor subunit</fullName>
    </recommendedName>
</protein>
<evidence type="ECO:0000313" key="16">
    <source>
        <dbReference type="EMBL" id="NGY04431.1"/>
    </source>
</evidence>
<dbReference type="GO" id="GO:0006099">
    <property type="term" value="P:tricarboxylic acid cycle"/>
    <property type="evidence" value="ECO:0007669"/>
    <property type="project" value="UniProtKB-UniPathway"/>
</dbReference>
<keyword evidence="6" id="KW-0813">Transport</keyword>
<evidence type="ECO:0000256" key="2">
    <source>
        <dbReference type="ARBA" id="ARBA00004050"/>
    </source>
</evidence>
<evidence type="ECO:0000256" key="10">
    <source>
        <dbReference type="ARBA" id="ARBA00022723"/>
    </source>
</evidence>
<sequence>MAKTSEDLRSPLSRARGLGSAKDGVHHFWVQRVSALALVPLALWFAFSVAMLATGPADYYAVHYWVSAPSVAVVLVLFLATALYHSVLGVQEVIVDYAVGSLRLTLLLISKLLHAVIAAAAIFAVLKIALA</sequence>
<dbReference type="UniPathway" id="UPA00223"/>
<evidence type="ECO:0000256" key="8">
    <source>
        <dbReference type="ARBA" id="ARBA00022617"/>
    </source>
</evidence>
<comment type="subcellular location">
    <subcellularLocation>
        <location evidence="3">Membrane</location>
        <topology evidence="3">Multi-pass membrane protein</topology>
    </subcellularLocation>
</comment>
<comment type="caution">
    <text evidence="16">The sequence shown here is derived from an EMBL/GenBank/DDBJ whole genome shotgun (WGS) entry which is preliminary data.</text>
</comment>
<name>A0A6M2BQD6_9GAMM</name>
<dbReference type="AlphaFoldDB" id="A0A6M2BQD6"/>
<evidence type="ECO:0000256" key="7">
    <source>
        <dbReference type="ARBA" id="ARBA00022532"/>
    </source>
</evidence>
<evidence type="ECO:0000256" key="15">
    <source>
        <dbReference type="SAM" id="Phobius"/>
    </source>
</evidence>
<dbReference type="SUPFAM" id="SSF81343">
    <property type="entry name" value="Fumarate reductase respiratory complex transmembrane subunits"/>
    <property type="match status" value="1"/>
</dbReference>
<reference evidence="16 17" key="1">
    <citation type="journal article" date="2014" name="Int. J. Syst. Evol. Microbiol.">
        <title>Solimonas terrae sp. nov., isolated from soil.</title>
        <authorList>
            <person name="Kim S.J."/>
            <person name="Moon J.Y."/>
            <person name="Weon H.Y."/>
            <person name="Ahn J.H."/>
            <person name="Chen W.M."/>
            <person name="Kwon S.W."/>
        </authorList>
    </citation>
    <scope>NUCLEOTIDE SEQUENCE [LARGE SCALE GENOMIC DNA]</scope>
    <source>
        <strain evidence="16 17">KIS83-12</strain>
    </source>
</reference>
<evidence type="ECO:0000256" key="4">
    <source>
        <dbReference type="ARBA" id="ARBA00005163"/>
    </source>
</evidence>
<keyword evidence="11" id="KW-0249">Electron transport</keyword>
<comment type="pathway">
    <text evidence="4">Carbohydrate metabolism; tricarboxylic acid cycle.</text>
</comment>
<dbReference type="InterPro" id="IPR000701">
    <property type="entry name" value="SuccDH_FuR_B_TM-su"/>
</dbReference>
<evidence type="ECO:0000256" key="1">
    <source>
        <dbReference type="ARBA" id="ARBA00001971"/>
    </source>
</evidence>
<evidence type="ECO:0000256" key="13">
    <source>
        <dbReference type="ARBA" id="ARBA00023004"/>
    </source>
</evidence>
<dbReference type="Pfam" id="PF01127">
    <property type="entry name" value="Sdh_cyt"/>
    <property type="match status" value="1"/>
</dbReference>
<dbReference type="GO" id="GO:0046872">
    <property type="term" value="F:metal ion binding"/>
    <property type="evidence" value="ECO:0007669"/>
    <property type="project" value="UniProtKB-KW"/>
</dbReference>
<keyword evidence="13" id="KW-0408">Iron</keyword>
<feature type="transmembrane region" description="Helical" evidence="15">
    <location>
        <begin position="64"/>
        <end position="84"/>
    </location>
</feature>
<keyword evidence="17" id="KW-1185">Reference proteome</keyword>
<dbReference type="Gene3D" id="1.20.1300.10">
    <property type="entry name" value="Fumarate reductase/succinate dehydrogenase, transmembrane subunit"/>
    <property type="match status" value="1"/>
</dbReference>
<evidence type="ECO:0000256" key="14">
    <source>
        <dbReference type="ARBA" id="ARBA00023136"/>
    </source>
</evidence>
<dbReference type="RefSeq" id="WP_166253795.1">
    <property type="nucleotide sequence ID" value="NZ_JAAMOW010000003.1"/>
</dbReference>
<evidence type="ECO:0000256" key="9">
    <source>
        <dbReference type="ARBA" id="ARBA00022692"/>
    </source>
</evidence>
<proteinExistence type="predicted"/>
<feature type="transmembrane region" description="Helical" evidence="15">
    <location>
        <begin position="104"/>
        <end position="126"/>
    </location>
</feature>
<gene>
    <name evidence="16" type="primary">sdhD</name>
    <name evidence="16" type="ORF">G7Y85_06630</name>
</gene>
<dbReference type="InterPro" id="IPR014312">
    <property type="entry name" value="Succ_DH_anchor"/>
</dbReference>
<dbReference type="NCBIfam" id="TIGR02968">
    <property type="entry name" value="succ_dehyd_anc"/>
    <property type="match status" value="1"/>
</dbReference>
<dbReference type="Proteomes" id="UP000472676">
    <property type="component" value="Unassembled WGS sequence"/>
</dbReference>
<keyword evidence="9 15" id="KW-0812">Transmembrane</keyword>
<comment type="cofactor">
    <cofactor evidence="1">
        <name>heme</name>
        <dbReference type="ChEBI" id="CHEBI:30413"/>
    </cofactor>
</comment>
<evidence type="ECO:0000256" key="12">
    <source>
        <dbReference type="ARBA" id="ARBA00022989"/>
    </source>
</evidence>
<dbReference type="CDD" id="cd03495">
    <property type="entry name" value="SQR_TypeC_SdhD_like"/>
    <property type="match status" value="1"/>
</dbReference>
<evidence type="ECO:0000256" key="3">
    <source>
        <dbReference type="ARBA" id="ARBA00004141"/>
    </source>
</evidence>
<evidence type="ECO:0000256" key="11">
    <source>
        <dbReference type="ARBA" id="ARBA00022982"/>
    </source>
</evidence>
<evidence type="ECO:0000313" key="17">
    <source>
        <dbReference type="Proteomes" id="UP000472676"/>
    </source>
</evidence>
<keyword evidence="8" id="KW-0349">Heme</keyword>
<dbReference type="EMBL" id="JAAMOW010000003">
    <property type="protein sequence ID" value="NGY04431.1"/>
    <property type="molecule type" value="Genomic_DNA"/>
</dbReference>
<evidence type="ECO:0000256" key="6">
    <source>
        <dbReference type="ARBA" id="ARBA00022448"/>
    </source>
</evidence>
<keyword evidence="14 15" id="KW-0472">Membrane</keyword>
<comment type="function">
    <text evidence="2">Membrane-anchoring subunit of succinate dehydrogenase (SDH).</text>
</comment>
<evidence type="ECO:0000256" key="5">
    <source>
        <dbReference type="ARBA" id="ARBA00019425"/>
    </source>
</evidence>
<keyword evidence="12 15" id="KW-1133">Transmembrane helix</keyword>
<organism evidence="16 17">
    <name type="scientific">Solimonas terrae</name>
    <dbReference type="NCBI Taxonomy" id="1396819"/>
    <lineage>
        <taxon>Bacteria</taxon>
        <taxon>Pseudomonadati</taxon>
        <taxon>Pseudomonadota</taxon>
        <taxon>Gammaproteobacteria</taxon>
        <taxon>Nevskiales</taxon>
        <taxon>Nevskiaceae</taxon>
        <taxon>Solimonas</taxon>
    </lineage>
</organism>
<dbReference type="GO" id="GO:0016020">
    <property type="term" value="C:membrane"/>
    <property type="evidence" value="ECO:0007669"/>
    <property type="project" value="UniProtKB-SubCell"/>
</dbReference>
<accession>A0A6M2BQD6</accession>